<protein>
    <submittedName>
        <fullName evidence="1">Uncharacterized protein</fullName>
    </submittedName>
</protein>
<name>A0A9W4GXE2_9ACTN</name>
<accession>A0A9W4GXE2</accession>
<dbReference type="Proteomes" id="UP001153328">
    <property type="component" value="Unassembled WGS sequence"/>
</dbReference>
<comment type="caution">
    <text evidence="1">The sequence shown here is derived from an EMBL/GenBank/DDBJ whole genome shotgun (WGS) entry which is preliminary data.</text>
</comment>
<evidence type="ECO:0000313" key="1">
    <source>
        <dbReference type="EMBL" id="CAG7607321.1"/>
    </source>
</evidence>
<reference evidence="1" key="1">
    <citation type="submission" date="2021-06" db="EMBL/GenBank/DDBJ databases">
        <authorList>
            <person name="Arsene-Ploetze F."/>
        </authorList>
    </citation>
    <scope>NUCLEOTIDE SEQUENCE</scope>
    <source>
        <strain evidence="1">SBRY1</strain>
    </source>
</reference>
<proteinExistence type="predicted"/>
<dbReference type="AlphaFoldDB" id="A0A9W4GXE2"/>
<organism evidence="1 2">
    <name type="scientific">Actinacidiphila bryophytorum</name>
    <dbReference type="NCBI Taxonomy" id="1436133"/>
    <lineage>
        <taxon>Bacteria</taxon>
        <taxon>Bacillati</taxon>
        <taxon>Actinomycetota</taxon>
        <taxon>Actinomycetes</taxon>
        <taxon>Kitasatosporales</taxon>
        <taxon>Streptomycetaceae</taxon>
        <taxon>Actinacidiphila</taxon>
    </lineage>
</organism>
<sequence length="29" mass="3206">MREVRKTKNKGCVRGAETDCPPHAMTCVS</sequence>
<dbReference type="EMBL" id="CAJVAX010000001">
    <property type="protein sequence ID" value="CAG7607321.1"/>
    <property type="molecule type" value="Genomic_DNA"/>
</dbReference>
<keyword evidence="2" id="KW-1185">Reference proteome</keyword>
<evidence type="ECO:0000313" key="2">
    <source>
        <dbReference type="Proteomes" id="UP001153328"/>
    </source>
</evidence>
<gene>
    <name evidence="1" type="ORF">SBRY_11026</name>
</gene>